<sequence>MGCEGGASRLVTWTIAFLSQQEGPCGPEYAQSLIVMAGTHAPGNREGGIILAFSSLSTFCGACSRLGVKLDSDCSWAGRAIIFGFGLLREGFPDSTDRMVRFRTSKSDLCCGAVTDSYFSLARSRRRQIVFVSVRIHSDSTVCLSCRRETQLSFIQPTFISVHTRGSSPKHDDFVQWRKAVTTLRI</sequence>
<evidence type="ECO:0000313" key="1">
    <source>
        <dbReference type="EMBL" id="KAF8433010.1"/>
    </source>
</evidence>
<accession>A0AAD4BKV8</accession>
<dbReference type="Proteomes" id="UP001194468">
    <property type="component" value="Unassembled WGS sequence"/>
</dbReference>
<evidence type="ECO:0000313" key="2">
    <source>
        <dbReference type="Proteomes" id="UP001194468"/>
    </source>
</evidence>
<dbReference type="AlphaFoldDB" id="A0AAD4BKV8"/>
<dbReference type="EMBL" id="WHUW01000037">
    <property type="protein sequence ID" value="KAF8433010.1"/>
    <property type="molecule type" value="Genomic_DNA"/>
</dbReference>
<keyword evidence="2" id="KW-1185">Reference proteome</keyword>
<protein>
    <submittedName>
        <fullName evidence="1">Uncharacterized protein</fullName>
    </submittedName>
</protein>
<organism evidence="1 2">
    <name type="scientific">Boletus edulis BED1</name>
    <dbReference type="NCBI Taxonomy" id="1328754"/>
    <lineage>
        <taxon>Eukaryota</taxon>
        <taxon>Fungi</taxon>
        <taxon>Dikarya</taxon>
        <taxon>Basidiomycota</taxon>
        <taxon>Agaricomycotina</taxon>
        <taxon>Agaricomycetes</taxon>
        <taxon>Agaricomycetidae</taxon>
        <taxon>Boletales</taxon>
        <taxon>Boletineae</taxon>
        <taxon>Boletaceae</taxon>
        <taxon>Boletoideae</taxon>
        <taxon>Boletus</taxon>
    </lineage>
</organism>
<comment type="caution">
    <text evidence="1">The sequence shown here is derived from an EMBL/GenBank/DDBJ whole genome shotgun (WGS) entry which is preliminary data.</text>
</comment>
<name>A0AAD4BKV8_BOLED</name>
<proteinExistence type="predicted"/>
<gene>
    <name evidence="1" type="ORF">L210DRAFT_2755970</name>
</gene>
<reference evidence="1" key="2">
    <citation type="journal article" date="2020" name="Nat. Commun.">
        <title>Large-scale genome sequencing of mycorrhizal fungi provides insights into the early evolution of symbiotic traits.</title>
        <authorList>
            <person name="Miyauchi S."/>
            <person name="Kiss E."/>
            <person name="Kuo A."/>
            <person name="Drula E."/>
            <person name="Kohler A."/>
            <person name="Sanchez-Garcia M."/>
            <person name="Morin E."/>
            <person name="Andreopoulos B."/>
            <person name="Barry K.W."/>
            <person name="Bonito G."/>
            <person name="Buee M."/>
            <person name="Carver A."/>
            <person name="Chen C."/>
            <person name="Cichocki N."/>
            <person name="Clum A."/>
            <person name="Culley D."/>
            <person name="Crous P.W."/>
            <person name="Fauchery L."/>
            <person name="Girlanda M."/>
            <person name="Hayes R.D."/>
            <person name="Keri Z."/>
            <person name="LaButti K."/>
            <person name="Lipzen A."/>
            <person name="Lombard V."/>
            <person name="Magnuson J."/>
            <person name="Maillard F."/>
            <person name="Murat C."/>
            <person name="Nolan M."/>
            <person name="Ohm R.A."/>
            <person name="Pangilinan J."/>
            <person name="Pereira M.F."/>
            <person name="Perotto S."/>
            <person name="Peter M."/>
            <person name="Pfister S."/>
            <person name="Riley R."/>
            <person name="Sitrit Y."/>
            <person name="Stielow J.B."/>
            <person name="Szollosi G."/>
            <person name="Zifcakova L."/>
            <person name="Stursova M."/>
            <person name="Spatafora J.W."/>
            <person name="Tedersoo L."/>
            <person name="Vaario L.M."/>
            <person name="Yamada A."/>
            <person name="Yan M."/>
            <person name="Wang P."/>
            <person name="Xu J."/>
            <person name="Bruns T."/>
            <person name="Baldrian P."/>
            <person name="Vilgalys R."/>
            <person name="Dunand C."/>
            <person name="Henrissat B."/>
            <person name="Grigoriev I.V."/>
            <person name="Hibbett D."/>
            <person name="Nagy L.G."/>
            <person name="Martin F.M."/>
        </authorList>
    </citation>
    <scope>NUCLEOTIDE SEQUENCE</scope>
    <source>
        <strain evidence="1">BED1</strain>
    </source>
</reference>
<reference evidence="1" key="1">
    <citation type="submission" date="2019-10" db="EMBL/GenBank/DDBJ databases">
        <authorList>
            <consortium name="DOE Joint Genome Institute"/>
            <person name="Kuo A."/>
            <person name="Miyauchi S."/>
            <person name="Kiss E."/>
            <person name="Drula E."/>
            <person name="Kohler A."/>
            <person name="Sanchez-Garcia M."/>
            <person name="Andreopoulos B."/>
            <person name="Barry K.W."/>
            <person name="Bonito G."/>
            <person name="Buee M."/>
            <person name="Carver A."/>
            <person name="Chen C."/>
            <person name="Cichocki N."/>
            <person name="Clum A."/>
            <person name="Culley D."/>
            <person name="Crous P.W."/>
            <person name="Fauchery L."/>
            <person name="Girlanda M."/>
            <person name="Hayes R."/>
            <person name="Keri Z."/>
            <person name="LaButti K."/>
            <person name="Lipzen A."/>
            <person name="Lombard V."/>
            <person name="Magnuson J."/>
            <person name="Maillard F."/>
            <person name="Morin E."/>
            <person name="Murat C."/>
            <person name="Nolan M."/>
            <person name="Ohm R."/>
            <person name="Pangilinan J."/>
            <person name="Pereira M."/>
            <person name="Perotto S."/>
            <person name="Peter M."/>
            <person name="Riley R."/>
            <person name="Sitrit Y."/>
            <person name="Stielow B."/>
            <person name="Szollosi G."/>
            <person name="Zifcakova L."/>
            <person name="Stursova M."/>
            <person name="Spatafora J.W."/>
            <person name="Tedersoo L."/>
            <person name="Vaario L.-M."/>
            <person name="Yamada A."/>
            <person name="Yan M."/>
            <person name="Wang P."/>
            <person name="Xu J."/>
            <person name="Bruns T."/>
            <person name="Baldrian P."/>
            <person name="Vilgalys R."/>
            <person name="Henrissat B."/>
            <person name="Grigoriev I.V."/>
            <person name="Hibbett D."/>
            <person name="Nagy L.G."/>
            <person name="Martin F.M."/>
        </authorList>
    </citation>
    <scope>NUCLEOTIDE SEQUENCE</scope>
    <source>
        <strain evidence="1">BED1</strain>
    </source>
</reference>